<dbReference type="AlphaFoldDB" id="A0AAI9EDJ3"/>
<protein>
    <recommendedName>
        <fullName evidence="2">BZIP domain-containing protein</fullName>
    </recommendedName>
</protein>
<organism evidence="3 4">
    <name type="scientific">Lecanosticta acicola</name>
    <dbReference type="NCBI Taxonomy" id="111012"/>
    <lineage>
        <taxon>Eukaryota</taxon>
        <taxon>Fungi</taxon>
        <taxon>Dikarya</taxon>
        <taxon>Ascomycota</taxon>
        <taxon>Pezizomycotina</taxon>
        <taxon>Dothideomycetes</taxon>
        <taxon>Dothideomycetidae</taxon>
        <taxon>Mycosphaerellales</taxon>
        <taxon>Mycosphaerellaceae</taxon>
        <taxon>Lecanosticta</taxon>
    </lineage>
</organism>
<comment type="caution">
    <text evidence="3">The sequence shown here is derived from an EMBL/GenBank/DDBJ whole genome shotgun (WGS) entry which is preliminary data.</text>
</comment>
<feature type="domain" description="BZIP" evidence="2">
    <location>
        <begin position="236"/>
        <end position="251"/>
    </location>
</feature>
<evidence type="ECO:0000313" key="3">
    <source>
        <dbReference type="EMBL" id="CAK4034071.1"/>
    </source>
</evidence>
<proteinExistence type="predicted"/>
<dbReference type="PROSITE" id="PS00036">
    <property type="entry name" value="BZIP_BASIC"/>
    <property type="match status" value="1"/>
</dbReference>
<feature type="region of interest" description="Disordered" evidence="1">
    <location>
        <begin position="284"/>
        <end position="311"/>
    </location>
</feature>
<feature type="compositionally biased region" description="Polar residues" evidence="1">
    <location>
        <begin position="144"/>
        <end position="159"/>
    </location>
</feature>
<feature type="region of interest" description="Disordered" evidence="1">
    <location>
        <begin position="550"/>
        <end position="574"/>
    </location>
</feature>
<dbReference type="EMBL" id="CAVMBE010000103">
    <property type="protein sequence ID" value="CAK4034071.1"/>
    <property type="molecule type" value="Genomic_DNA"/>
</dbReference>
<reference evidence="3" key="1">
    <citation type="submission" date="2023-11" db="EMBL/GenBank/DDBJ databases">
        <authorList>
            <person name="Alioto T."/>
            <person name="Alioto T."/>
            <person name="Gomez Garrido J."/>
        </authorList>
    </citation>
    <scope>NUCLEOTIDE SEQUENCE</scope>
</reference>
<evidence type="ECO:0000259" key="2">
    <source>
        <dbReference type="PROSITE" id="PS00036"/>
    </source>
</evidence>
<evidence type="ECO:0000313" key="4">
    <source>
        <dbReference type="Proteomes" id="UP001296104"/>
    </source>
</evidence>
<feature type="compositionally biased region" description="Polar residues" evidence="1">
    <location>
        <begin position="184"/>
        <end position="217"/>
    </location>
</feature>
<feature type="region of interest" description="Disordered" evidence="1">
    <location>
        <begin position="141"/>
        <end position="236"/>
    </location>
</feature>
<evidence type="ECO:0000256" key="1">
    <source>
        <dbReference type="SAM" id="MobiDB-lite"/>
    </source>
</evidence>
<accession>A0AAI9EDJ3</accession>
<sequence length="574" mass="63804">MAEDQMHQFPDTWTGMGDPALQGDDPGPFDPEFANMWGMNGVVEPMNQSWMDVDITPQEAPAMAQQHMSEAVPMPQQQQQQHPYPILAAQQPHHASMPTHVHQQMRQQREDDAMMQAQMQVASVFRHYSDGDIPYQHQAALQHMQGQPSQLSPVDQQHPNAFPAQFQHSPPRGSDAVPIPPGPSTRSSFSSVGSPGTQQNGDMVVQQSGPMSSSVNIPQRPRPGRKPIPQEDAADRRRLQNRIAQRNFRDKRQQKLQETLHELELKKREYQASVSDIRRNIESERQQHRRTVDQVNREQARANSAERRCNEKDNQIRALQKEVEELRRFQQMQSQNTGRFIPAPAGLKLTQPSPYTPPEDTPISPSTTTNYNDLETDYTARFASSNHNLRHTASNDSAMDFSYTQPNDDPCGFCTDPSNCLCAAASHEEKNHAEPAAPVNGPGSCDMCRKDPKRAQACRDLANSAQMGTRPRTGLGPRPFAETNVTTKSSMPPPPPMSCSSMIDAFNQFGERTSSIGTLFGGKLNAYPARSGGGYEIEETQAAEVLTALSRRSTHSEGGMTDAGIAHSRKDSDI</sequence>
<dbReference type="Proteomes" id="UP001296104">
    <property type="component" value="Unassembled WGS sequence"/>
</dbReference>
<name>A0AAI9EDJ3_9PEZI</name>
<dbReference type="InterPro" id="IPR004827">
    <property type="entry name" value="bZIP"/>
</dbReference>
<keyword evidence="4" id="KW-1185">Reference proteome</keyword>
<feature type="region of interest" description="Disordered" evidence="1">
    <location>
        <begin position="1"/>
        <end position="33"/>
    </location>
</feature>
<dbReference type="GO" id="GO:0003700">
    <property type="term" value="F:DNA-binding transcription factor activity"/>
    <property type="evidence" value="ECO:0007669"/>
    <property type="project" value="InterPro"/>
</dbReference>
<dbReference type="CDD" id="cd14688">
    <property type="entry name" value="bZIP_YAP"/>
    <property type="match status" value="1"/>
</dbReference>
<gene>
    <name evidence="3" type="ORF">LECACI_7A009229</name>
</gene>